<accession>A0A848FAD3</accession>
<dbReference type="Proteomes" id="UP000574067">
    <property type="component" value="Unassembled WGS sequence"/>
</dbReference>
<proteinExistence type="predicted"/>
<dbReference type="EMBL" id="JABBFW010000004">
    <property type="protein sequence ID" value="NML14941.1"/>
    <property type="molecule type" value="Genomic_DNA"/>
</dbReference>
<name>A0A848FAD3_9BURK</name>
<dbReference type="AlphaFoldDB" id="A0A848FAD3"/>
<comment type="caution">
    <text evidence="1">The sequence shown here is derived from an EMBL/GenBank/DDBJ whole genome shotgun (WGS) entry which is preliminary data.</text>
</comment>
<dbReference type="SUPFAM" id="SSF81593">
    <property type="entry name" value="Nucleotidyltransferase substrate binding subunit/domain"/>
    <property type="match status" value="1"/>
</dbReference>
<organism evidence="1 2">
    <name type="scientific">Azohydromonas caseinilytica</name>
    <dbReference type="NCBI Taxonomy" id="2728836"/>
    <lineage>
        <taxon>Bacteria</taxon>
        <taxon>Pseudomonadati</taxon>
        <taxon>Pseudomonadota</taxon>
        <taxon>Betaproteobacteria</taxon>
        <taxon>Burkholderiales</taxon>
        <taxon>Sphaerotilaceae</taxon>
        <taxon>Azohydromonas</taxon>
    </lineage>
</organism>
<dbReference type="RefSeq" id="WP_169159849.1">
    <property type="nucleotide sequence ID" value="NZ_JABBFW010000004.1"/>
</dbReference>
<protein>
    <submittedName>
        <fullName evidence="1">Nucleotidyltransferase</fullName>
    </submittedName>
</protein>
<evidence type="ECO:0000313" key="1">
    <source>
        <dbReference type="EMBL" id="NML14941.1"/>
    </source>
</evidence>
<dbReference type="InterPro" id="IPR010235">
    <property type="entry name" value="HepT"/>
</dbReference>
<sequence>MELYIEPLGRSADRLDEALRRCLLDPGDLLIRDGLVQRFELGYDLALKAIRRCLSLASDDAAAVAAMDAEALIGLAHQQRLVTADWPVWRTWHALRAHTGHDNDEPMGPDVVAAVPRFLDELRRLQKRLGGRIV</sequence>
<dbReference type="GO" id="GO:0016740">
    <property type="term" value="F:transferase activity"/>
    <property type="evidence" value="ECO:0007669"/>
    <property type="project" value="UniProtKB-KW"/>
</dbReference>
<gene>
    <name evidence="1" type="ORF">HHL10_08125</name>
</gene>
<dbReference type="Pfam" id="PF08780">
    <property type="entry name" value="NTase_sub_bind"/>
    <property type="match status" value="1"/>
</dbReference>
<reference evidence="1 2" key="1">
    <citation type="submission" date="2020-04" db="EMBL/GenBank/DDBJ databases">
        <title>Azohydromonas sp. isolated from soil.</title>
        <authorList>
            <person name="Dahal R.H."/>
        </authorList>
    </citation>
    <scope>NUCLEOTIDE SEQUENCE [LARGE SCALE GENOMIC DNA]</scope>
    <source>
        <strain evidence="1 2">G-1-1-14</strain>
    </source>
</reference>
<dbReference type="Gene3D" id="1.20.120.330">
    <property type="entry name" value="Nucleotidyltransferases domain 2"/>
    <property type="match status" value="1"/>
</dbReference>
<keyword evidence="2" id="KW-1185">Reference proteome</keyword>
<evidence type="ECO:0000313" key="2">
    <source>
        <dbReference type="Proteomes" id="UP000574067"/>
    </source>
</evidence>
<keyword evidence="1" id="KW-0808">Transferase</keyword>